<reference evidence="2 3" key="1">
    <citation type="submission" date="2018-10" db="EMBL/GenBank/DDBJ databases">
        <title>Fifty Aureobasidium pullulans genomes reveal a recombining polyextremotolerant generalist.</title>
        <authorList>
            <person name="Gostincar C."/>
            <person name="Turk M."/>
            <person name="Zajc J."/>
            <person name="Gunde-Cimerman N."/>
        </authorList>
    </citation>
    <scope>NUCLEOTIDE SEQUENCE [LARGE SCALE GENOMIC DNA]</scope>
    <source>
        <strain evidence="2 3">EXF-3863</strain>
    </source>
</reference>
<sequence length="344" mass="39131">VIVKNQYVYHQLSKTQVIDSRQVPEYAGYGQLSPQLRTMRYWLKKYYTWPWSFCIEFTGLSCVGKVRDRVDVLIVSHVDLNLSFRPFHLGIKGVFSKDCSFSQSLLSFLLSPPQLPYAMSNITEPDGGVLVLADDSVDDVDDDQDGGVRLDTFETVRTASPRSFSPCLTASCSSHSPRPPSSRLSSSTALTHQDMIMASLSGSNNLRDNEWIRQALAEGRYHVRAWKRLQVDWSSQDSNLEHPGHAPTEKQSVSSPHLESCSVKTHVLPTVVFWWHILLNSPKCDIWFCKPCDRLQAKTRDNRLKNEKHRQKPAKQRRNAERAGKREEYGLAQQQLAQKGVSQL</sequence>
<feature type="compositionally biased region" description="Polar residues" evidence="1">
    <location>
        <begin position="332"/>
        <end position="344"/>
    </location>
</feature>
<feature type="compositionally biased region" description="Low complexity" evidence="1">
    <location>
        <begin position="170"/>
        <end position="188"/>
    </location>
</feature>
<comment type="caution">
    <text evidence="2">The sequence shown here is derived from an EMBL/GenBank/DDBJ whole genome shotgun (WGS) entry which is preliminary data.</text>
</comment>
<feature type="compositionally biased region" description="Basic and acidic residues" evidence="1">
    <location>
        <begin position="318"/>
        <end position="329"/>
    </location>
</feature>
<protein>
    <submittedName>
        <fullName evidence="2">Uncharacterized protein</fullName>
    </submittedName>
</protein>
<evidence type="ECO:0000313" key="3">
    <source>
        <dbReference type="Proteomes" id="UP000308005"/>
    </source>
</evidence>
<dbReference type="EMBL" id="QZBM01001261">
    <property type="protein sequence ID" value="THZ04861.1"/>
    <property type="molecule type" value="Genomic_DNA"/>
</dbReference>
<feature type="compositionally biased region" description="Basic residues" evidence="1">
    <location>
        <begin position="306"/>
        <end position="317"/>
    </location>
</feature>
<organism evidence="2 3">
    <name type="scientific">Aureobasidium pullulans</name>
    <name type="common">Black yeast</name>
    <name type="synonym">Pullularia pullulans</name>
    <dbReference type="NCBI Taxonomy" id="5580"/>
    <lineage>
        <taxon>Eukaryota</taxon>
        <taxon>Fungi</taxon>
        <taxon>Dikarya</taxon>
        <taxon>Ascomycota</taxon>
        <taxon>Pezizomycotina</taxon>
        <taxon>Dothideomycetes</taxon>
        <taxon>Dothideomycetidae</taxon>
        <taxon>Dothideales</taxon>
        <taxon>Saccotheciaceae</taxon>
        <taxon>Aureobasidium</taxon>
    </lineage>
</organism>
<evidence type="ECO:0000256" key="1">
    <source>
        <dbReference type="SAM" id="MobiDB-lite"/>
    </source>
</evidence>
<gene>
    <name evidence="2" type="ORF">D6C91_10538</name>
</gene>
<feature type="non-terminal residue" evidence="2">
    <location>
        <position position="1"/>
    </location>
</feature>
<proteinExistence type="predicted"/>
<dbReference type="Proteomes" id="UP000308005">
    <property type="component" value="Unassembled WGS sequence"/>
</dbReference>
<feature type="region of interest" description="Disordered" evidence="1">
    <location>
        <begin position="169"/>
        <end position="188"/>
    </location>
</feature>
<feature type="region of interest" description="Disordered" evidence="1">
    <location>
        <begin position="300"/>
        <end position="344"/>
    </location>
</feature>
<evidence type="ECO:0000313" key="2">
    <source>
        <dbReference type="EMBL" id="THZ04861.1"/>
    </source>
</evidence>
<name>A0A4V4KFV7_AURPU</name>
<accession>A0A4V4KFV7</accession>
<dbReference type="AlphaFoldDB" id="A0A4V4KFV7"/>